<evidence type="ECO:0000313" key="2">
    <source>
        <dbReference type="EMBL" id="MBK7674513.1"/>
    </source>
</evidence>
<evidence type="ECO:0000313" key="3">
    <source>
        <dbReference type="Proteomes" id="UP000697998"/>
    </source>
</evidence>
<gene>
    <name evidence="2" type="ORF">IPJ27_06915</name>
</gene>
<reference evidence="2 3" key="1">
    <citation type="submission" date="2020-10" db="EMBL/GenBank/DDBJ databases">
        <title>Connecting structure to function with the recovery of over 1000 high-quality activated sludge metagenome-assembled genomes encoding full-length rRNA genes using long-read sequencing.</title>
        <authorList>
            <person name="Singleton C.M."/>
            <person name="Petriglieri F."/>
            <person name="Kristensen J.M."/>
            <person name="Kirkegaard R.H."/>
            <person name="Michaelsen T.Y."/>
            <person name="Andersen M.H."/>
            <person name="Karst S.M."/>
            <person name="Dueholm M.S."/>
            <person name="Nielsen P.H."/>
            <person name="Albertsen M."/>
        </authorList>
    </citation>
    <scope>NUCLEOTIDE SEQUENCE [LARGE SCALE GENOMIC DNA]</scope>
    <source>
        <strain evidence="2">EsbW_18-Q3-R4-48_BATAC.285</strain>
    </source>
</reference>
<feature type="chain" id="PRO_5037058979" evidence="1">
    <location>
        <begin position="22"/>
        <end position="199"/>
    </location>
</feature>
<dbReference type="Proteomes" id="UP000697998">
    <property type="component" value="Unassembled WGS sequence"/>
</dbReference>
<accession>A0A935UGJ3</accession>
<comment type="caution">
    <text evidence="2">The sequence shown here is derived from an EMBL/GenBank/DDBJ whole genome shotgun (WGS) entry which is preliminary data.</text>
</comment>
<feature type="signal peptide" evidence="1">
    <location>
        <begin position="1"/>
        <end position="21"/>
    </location>
</feature>
<dbReference type="InterPro" id="IPR005247">
    <property type="entry name" value="YbhB_YbcL/LppC-like"/>
</dbReference>
<dbReference type="EMBL" id="JADJMH010000005">
    <property type="protein sequence ID" value="MBK7674513.1"/>
    <property type="molecule type" value="Genomic_DNA"/>
</dbReference>
<protein>
    <submittedName>
        <fullName evidence="2">YbhB/YbcL family Raf kinase inhibitor-like protein</fullName>
    </submittedName>
</protein>
<dbReference type="AlphaFoldDB" id="A0A935UGJ3"/>
<dbReference type="NCBIfam" id="TIGR00481">
    <property type="entry name" value="YbhB/YbcL family Raf kinase inhibitor-like protein"/>
    <property type="match status" value="1"/>
</dbReference>
<keyword evidence="1" id="KW-0732">Signal</keyword>
<evidence type="ECO:0000256" key="1">
    <source>
        <dbReference type="SAM" id="SignalP"/>
    </source>
</evidence>
<dbReference type="PANTHER" id="PTHR30289">
    <property type="entry name" value="UNCHARACTERIZED PROTEIN YBCL-RELATED"/>
    <property type="match status" value="1"/>
</dbReference>
<proteinExistence type="predicted"/>
<dbReference type="SUPFAM" id="SSF49777">
    <property type="entry name" value="PEBP-like"/>
    <property type="match status" value="1"/>
</dbReference>
<sequence length="199" mass="20216">MNLIVHLRRSIGLAAATLALAGCAAMSPGAVPVGDPGFGFALWSPGRADNAQLETRYAGKNPKNANCVGENLSPALAWARAPSATRSFVILMDDQAGRAGLGVNHWVAYGIAPEANGLPEAAAVAVPAGFSAGKNSLGMPYLGPCPPRGNAPQHYVYTLIATSLEAAALPPGLDKAAVLEALKGGKALGAASLVLRFNH</sequence>
<dbReference type="InterPro" id="IPR008914">
    <property type="entry name" value="PEBP"/>
</dbReference>
<dbReference type="CDD" id="cd00865">
    <property type="entry name" value="PEBP_bact_arch"/>
    <property type="match status" value="1"/>
</dbReference>
<name>A0A935UGJ3_9PROT</name>
<dbReference type="PANTHER" id="PTHR30289:SF1">
    <property type="entry name" value="PEBP (PHOSPHATIDYLETHANOLAMINE-BINDING PROTEIN) FAMILY PROTEIN"/>
    <property type="match status" value="1"/>
</dbReference>
<dbReference type="Gene3D" id="3.90.280.10">
    <property type="entry name" value="PEBP-like"/>
    <property type="match status" value="1"/>
</dbReference>
<organism evidence="2 3">
    <name type="scientific">Candidatus Accumulibacter proximus</name>
    <dbReference type="NCBI Taxonomy" id="2954385"/>
    <lineage>
        <taxon>Bacteria</taxon>
        <taxon>Pseudomonadati</taxon>
        <taxon>Pseudomonadota</taxon>
        <taxon>Betaproteobacteria</taxon>
        <taxon>Candidatus Accumulibacter</taxon>
    </lineage>
</organism>
<dbReference type="Pfam" id="PF01161">
    <property type="entry name" value="PBP"/>
    <property type="match status" value="1"/>
</dbReference>
<dbReference type="InterPro" id="IPR036610">
    <property type="entry name" value="PEBP-like_sf"/>
</dbReference>